<evidence type="ECO:0000313" key="7">
    <source>
        <dbReference type="EMBL" id="MFC0533266.1"/>
    </source>
</evidence>
<proteinExistence type="predicted"/>
<evidence type="ECO:0000313" key="8">
    <source>
        <dbReference type="Proteomes" id="UP001589867"/>
    </source>
</evidence>
<feature type="transmembrane region" description="Helical" evidence="5">
    <location>
        <begin position="151"/>
        <end position="172"/>
    </location>
</feature>
<dbReference type="CDD" id="cd17393">
    <property type="entry name" value="MFS_MosC_like"/>
    <property type="match status" value="1"/>
</dbReference>
<feature type="transmembrane region" description="Helical" evidence="5">
    <location>
        <begin position="218"/>
        <end position="240"/>
    </location>
</feature>
<organism evidence="7 8">
    <name type="scientific">Phytohabitans kaempferiae</name>
    <dbReference type="NCBI Taxonomy" id="1620943"/>
    <lineage>
        <taxon>Bacteria</taxon>
        <taxon>Bacillati</taxon>
        <taxon>Actinomycetota</taxon>
        <taxon>Actinomycetes</taxon>
        <taxon>Micromonosporales</taxon>
        <taxon>Micromonosporaceae</taxon>
    </lineage>
</organism>
<dbReference type="SUPFAM" id="SSF103473">
    <property type="entry name" value="MFS general substrate transporter"/>
    <property type="match status" value="1"/>
</dbReference>
<feature type="domain" description="Major facilitator superfamily (MFS) profile" evidence="6">
    <location>
        <begin position="19"/>
        <end position="404"/>
    </location>
</feature>
<accession>A0ABV6MF98</accession>
<feature type="transmembrane region" description="Helical" evidence="5">
    <location>
        <begin position="252"/>
        <end position="274"/>
    </location>
</feature>
<feature type="transmembrane region" description="Helical" evidence="5">
    <location>
        <begin position="112"/>
        <end position="130"/>
    </location>
</feature>
<dbReference type="EMBL" id="JBHLUH010000079">
    <property type="protein sequence ID" value="MFC0533266.1"/>
    <property type="molecule type" value="Genomic_DNA"/>
</dbReference>
<gene>
    <name evidence="7" type="ORF">ACFFIA_37230</name>
</gene>
<feature type="transmembrane region" description="Helical" evidence="5">
    <location>
        <begin position="350"/>
        <end position="374"/>
    </location>
</feature>
<reference evidence="7 8" key="1">
    <citation type="submission" date="2024-09" db="EMBL/GenBank/DDBJ databases">
        <authorList>
            <person name="Sun Q."/>
            <person name="Mori K."/>
        </authorList>
    </citation>
    <scope>NUCLEOTIDE SEQUENCE [LARGE SCALE GENOMIC DNA]</scope>
    <source>
        <strain evidence="7 8">TBRC 3947</strain>
    </source>
</reference>
<dbReference type="PANTHER" id="PTHR23514">
    <property type="entry name" value="BYPASS OF STOP CODON PROTEIN 6"/>
    <property type="match status" value="1"/>
</dbReference>
<dbReference type="InterPro" id="IPR011701">
    <property type="entry name" value="MFS"/>
</dbReference>
<comment type="subcellular location">
    <subcellularLocation>
        <location evidence="1">Cell membrane</location>
        <topology evidence="1">Multi-pass membrane protein</topology>
    </subcellularLocation>
</comment>
<evidence type="ECO:0000259" key="6">
    <source>
        <dbReference type="PROSITE" id="PS50850"/>
    </source>
</evidence>
<feature type="transmembrane region" description="Helical" evidence="5">
    <location>
        <begin position="286"/>
        <end position="309"/>
    </location>
</feature>
<dbReference type="Gene3D" id="1.20.1250.20">
    <property type="entry name" value="MFS general substrate transporter like domains"/>
    <property type="match status" value="2"/>
</dbReference>
<keyword evidence="2 5" id="KW-0812">Transmembrane</keyword>
<dbReference type="PROSITE" id="PS50850">
    <property type="entry name" value="MFS"/>
    <property type="match status" value="1"/>
</dbReference>
<dbReference type="Proteomes" id="UP001589867">
    <property type="component" value="Unassembled WGS sequence"/>
</dbReference>
<name>A0ABV6MF98_9ACTN</name>
<keyword evidence="4 5" id="KW-0472">Membrane</keyword>
<evidence type="ECO:0000256" key="3">
    <source>
        <dbReference type="ARBA" id="ARBA00022989"/>
    </source>
</evidence>
<feature type="transmembrane region" description="Helical" evidence="5">
    <location>
        <begin position="380"/>
        <end position="401"/>
    </location>
</feature>
<evidence type="ECO:0000256" key="4">
    <source>
        <dbReference type="ARBA" id="ARBA00023136"/>
    </source>
</evidence>
<sequence length="412" mass="41701">MSRVDPPLSVGARSSRTGATAARWAVTVMFGVNGLVIASLAVRTPSLQQDLQLTTGQLGLLSALFGLTAVGTMQIAGSLTVRFGSRSLVRAASVVQPVLLLGMGVAPDFVTLAAVQMMLGAVVGLLDVSVNAHAVTVERALGRPIMNGCHAAWSLGSVSGALLGAGAAHIGLSRGVHYVFLTAVLVPFIVVIGRLLLPAAGEPTGARPGARTTWRTGWSRPVLVLGAMGAIALTAEAAVINWSGVFLHERQATLGVAGLGYAAFAVCQTSVRLIGDSILVRTSAAVMLRLGAGLTAAGLTVVVVSPWVALVVAGFALMGLGLATCLPVLYSVVGHLGADRESGSEPGADAGAAAMVARFTTMTYAGILLAPAVIGWVADVVGLTWTLAAIIPLLVAVAYAARTVTANPVPAK</sequence>
<evidence type="ECO:0000256" key="5">
    <source>
        <dbReference type="SAM" id="Phobius"/>
    </source>
</evidence>
<evidence type="ECO:0000256" key="2">
    <source>
        <dbReference type="ARBA" id="ARBA00022692"/>
    </source>
</evidence>
<dbReference type="InterPro" id="IPR036259">
    <property type="entry name" value="MFS_trans_sf"/>
</dbReference>
<evidence type="ECO:0000256" key="1">
    <source>
        <dbReference type="ARBA" id="ARBA00004651"/>
    </source>
</evidence>
<dbReference type="RefSeq" id="WP_377260602.1">
    <property type="nucleotide sequence ID" value="NZ_JBHLUH010000079.1"/>
</dbReference>
<feature type="transmembrane region" description="Helical" evidence="5">
    <location>
        <begin position="21"/>
        <end position="42"/>
    </location>
</feature>
<comment type="caution">
    <text evidence="7">The sequence shown here is derived from an EMBL/GenBank/DDBJ whole genome shotgun (WGS) entry which is preliminary data.</text>
</comment>
<dbReference type="InterPro" id="IPR051788">
    <property type="entry name" value="MFS_Transporter"/>
</dbReference>
<feature type="transmembrane region" description="Helical" evidence="5">
    <location>
        <begin position="178"/>
        <end position="197"/>
    </location>
</feature>
<protein>
    <submittedName>
        <fullName evidence="7">MFS transporter</fullName>
    </submittedName>
</protein>
<feature type="transmembrane region" description="Helical" evidence="5">
    <location>
        <begin position="54"/>
        <end position="76"/>
    </location>
</feature>
<feature type="transmembrane region" description="Helical" evidence="5">
    <location>
        <begin position="315"/>
        <end position="338"/>
    </location>
</feature>
<dbReference type="PANTHER" id="PTHR23514:SF13">
    <property type="entry name" value="INNER MEMBRANE PROTEIN YBJJ"/>
    <property type="match status" value="1"/>
</dbReference>
<dbReference type="InterPro" id="IPR020846">
    <property type="entry name" value="MFS_dom"/>
</dbReference>
<dbReference type="Pfam" id="PF07690">
    <property type="entry name" value="MFS_1"/>
    <property type="match status" value="1"/>
</dbReference>
<keyword evidence="3 5" id="KW-1133">Transmembrane helix</keyword>
<keyword evidence="8" id="KW-1185">Reference proteome</keyword>